<feature type="domain" description="WHIM1" evidence="1">
    <location>
        <begin position="1"/>
        <end position="26"/>
    </location>
</feature>
<accession>A0A7J5JH93</accession>
<comment type="caution">
    <text evidence="2">The sequence shown here is derived from an EMBL/GenBank/DDBJ whole genome shotgun (WGS) entry which is preliminary data.</text>
</comment>
<dbReference type="AlphaFoldDB" id="A0A7J5JH93"/>
<sequence>MEVRGYPLMPVVQKAEVLVVICNDINYVVLI</sequence>
<dbReference type="InterPro" id="IPR028942">
    <property type="entry name" value="WHIM1_dom"/>
</dbReference>
<evidence type="ECO:0000313" key="3">
    <source>
        <dbReference type="Proteomes" id="UP000436825"/>
    </source>
</evidence>
<protein>
    <recommendedName>
        <fullName evidence="1">WHIM1 domain-containing protein</fullName>
    </recommendedName>
</protein>
<name>A0A7J5JH93_BACT4</name>
<dbReference type="EMBL" id="WCRW01000029">
    <property type="protein sequence ID" value="KAB4450425.1"/>
    <property type="molecule type" value="Genomic_DNA"/>
</dbReference>
<evidence type="ECO:0000259" key="1">
    <source>
        <dbReference type="Pfam" id="PF15612"/>
    </source>
</evidence>
<organism evidence="2 3">
    <name type="scientific">Bacteroides thetaiotaomicron</name>
    <dbReference type="NCBI Taxonomy" id="818"/>
    <lineage>
        <taxon>Bacteria</taxon>
        <taxon>Pseudomonadati</taxon>
        <taxon>Bacteroidota</taxon>
        <taxon>Bacteroidia</taxon>
        <taxon>Bacteroidales</taxon>
        <taxon>Bacteroidaceae</taxon>
        <taxon>Bacteroides</taxon>
    </lineage>
</organism>
<reference evidence="2 3" key="1">
    <citation type="journal article" date="2019" name="Nat. Med.">
        <title>A library of human gut bacterial isolates paired with longitudinal multiomics data enables mechanistic microbiome research.</title>
        <authorList>
            <person name="Poyet M."/>
            <person name="Groussin M."/>
            <person name="Gibbons S.M."/>
            <person name="Avila-Pacheco J."/>
            <person name="Jiang X."/>
            <person name="Kearney S.M."/>
            <person name="Perrotta A.R."/>
            <person name="Berdy B."/>
            <person name="Zhao S."/>
            <person name="Lieberman T.D."/>
            <person name="Swanson P.K."/>
            <person name="Smith M."/>
            <person name="Roesemann S."/>
            <person name="Alexander J.E."/>
            <person name="Rich S.A."/>
            <person name="Livny J."/>
            <person name="Vlamakis H."/>
            <person name="Clish C."/>
            <person name="Bullock K."/>
            <person name="Deik A."/>
            <person name="Scott J."/>
            <person name="Pierce K.A."/>
            <person name="Xavier R.J."/>
            <person name="Alm E.J."/>
        </authorList>
    </citation>
    <scope>NUCLEOTIDE SEQUENCE [LARGE SCALE GENOMIC DNA]</scope>
    <source>
        <strain evidence="2 3">BIOML-A160</strain>
    </source>
</reference>
<proteinExistence type="predicted"/>
<dbReference type="Pfam" id="PF15612">
    <property type="entry name" value="WHIM1"/>
    <property type="match status" value="1"/>
</dbReference>
<gene>
    <name evidence="2" type="ORF">GAN75_25740</name>
</gene>
<dbReference type="Proteomes" id="UP000436825">
    <property type="component" value="Unassembled WGS sequence"/>
</dbReference>
<evidence type="ECO:0000313" key="2">
    <source>
        <dbReference type="EMBL" id="KAB4450425.1"/>
    </source>
</evidence>